<evidence type="ECO:0000313" key="3">
    <source>
        <dbReference type="Proteomes" id="UP000504607"/>
    </source>
</evidence>
<dbReference type="InterPro" id="IPR007493">
    <property type="entry name" value="DUF538"/>
</dbReference>
<dbReference type="GeneID" id="105058680"/>
<dbReference type="InParanoid" id="A0A6I9SB99"/>
<protein>
    <submittedName>
        <fullName evidence="4">Uncharacterized protein LOC105058680</fullName>
    </submittedName>
</protein>
<keyword evidence="2" id="KW-0732">Signal</keyword>
<dbReference type="RefSeq" id="XP_010940341.1">
    <property type="nucleotide sequence ID" value="XM_010942039.3"/>
</dbReference>
<dbReference type="InterPro" id="IPR036758">
    <property type="entry name" value="At5g01610-like"/>
</dbReference>
<feature type="region of interest" description="Disordered" evidence="1">
    <location>
        <begin position="138"/>
        <end position="158"/>
    </location>
</feature>
<dbReference type="OrthoDB" id="744548at2759"/>
<feature type="chain" id="PRO_5026704456" evidence="2">
    <location>
        <begin position="24"/>
        <end position="158"/>
    </location>
</feature>
<dbReference type="PANTHER" id="PTHR31676:SF172">
    <property type="entry name" value="OS01G0595400 PROTEIN"/>
    <property type="match status" value="1"/>
</dbReference>
<reference evidence="4" key="1">
    <citation type="submission" date="2025-08" db="UniProtKB">
        <authorList>
            <consortium name="RefSeq"/>
        </authorList>
    </citation>
    <scope>IDENTIFICATION</scope>
</reference>
<sequence length="158" mass="17736">MAPGSLFFLLSFVFLSFPHFSRPLNPNPNTNPNSAYDELKNRGFPIGLLPTNVRGYSLNRSSGVFAVDLDDRCRITLPPDNYLAAYSPRITGKLNERRISELDGIRVRAFFRWWSITGIRSSGDDVVFEVGVTSAKYPSRNFGESPDCEGRRPRKASS</sequence>
<dbReference type="Proteomes" id="UP000504607">
    <property type="component" value="Chromosome 1"/>
</dbReference>
<dbReference type="Gene3D" id="2.30.240.10">
    <property type="entry name" value="At5g01610-like"/>
    <property type="match status" value="1"/>
</dbReference>
<dbReference type="SUPFAM" id="SSF141562">
    <property type="entry name" value="At5g01610-like"/>
    <property type="match status" value="1"/>
</dbReference>
<evidence type="ECO:0000256" key="2">
    <source>
        <dbReference type="SAM" id="SignalP"/>
    </source>
</evidence>
<evidence type="ECO:0000256" key="1">
    <source>
        <dbReference type="SAM" id="MobiDB-lite"/>
    </source>
</evidence>
<dbReference type="Pfam" id="PF04398">
    <property type="entry name" value="DUF538"/>
    <property type="match status" value="1"/>
</dbReference>
<gene>
    <name evidence="4" type="primary">LOC105058680</name>
</gene>
<accession>A0A6I9SB99</accession>
<organism evidence="3 4">
    <name type="scientific">Elaeis guineensis var. tenera</name>
    <name type="common">Oil palm</name>
    <dbReference type="NCBI Taxonomy" id="51953"/>
    <lineage>
        <taxon>Eukaryota</taxon>
        <taxon>Viridiplantae</taxon>
        <taxon>Streptophyta</taxon>
        <taxon>Embryophyta</taxon>
        <taxon>Tracheophyta</taxon>
        <taxon>Spermatophyta</taxon>
        <taxon>Magnoliopsida</taxon>
        <taxon>Liliopsida</taxon>
        <taxon>Arecaceae</taxon>
        <taxon>Arecoideae</taxon>
        <taxon>Cocoseae</taxon>
        <taxon>Elaeidinae</taxon>
        <taxon>Elaeis</taxon>
    </lineage>
</organism>
<feature type="signal peptide" evidence="2">
    <location>
        <begin position="1"/>
        <end position="23"/>
    </location>
</feature>
<dbReference type="AlphaFoldDB" id="A0A6I9SB99"/>
<dbReference type="PANTHER" id="PTHR31676">
    <property type="entry name" value="T31J12.3 PROTEIN-RELATED"/>
    <property type="match status" value="1"/>
</dbReference>
<name>A0A6I9SB99_ELAGV</name>
<proteinExistence type="predicted"/>
<evidence type="ECO:0000313" key="4">
    <source>
        <dbReference type="RefSeq" id="XP_010940341.1"/>
    </source>
</evidence>
<keyword evidence="3" id="KW-1185">Reference proteome</keyword>
<dbReference type="FunCoup" id="A0A6I9SB99">
    <property type="interactions" value="2920"/>
</dbReference>
<dbReference type="KEGG" id="egu:105058680"/>